<dbReference type="Proteomes" id="UP000464620">
    <property type="component" value="Chromosome B09"/>
</dbReference>
<accession>A0A6B9VBX9</accession>
<name>A0A6B9VBX9_ARAHY</name>
<dbReference type="AlphaFoldDB" id="A0A6B9VBX9"/>
<gene>
    <name evidence="1" type="ORF">DS421_19g663400</name>
</gene>
<proteinExistence type="predicted"/>
<evidence type="ECO:0000313" key="1">
    <source>
        <dbReference type="EMBL" id="QHN78677.1"/>
    </source>
</evidence>
<protein>
    <submittedName>
        <fullName evidence="1">Uncharacterized protein</fullName>
    </submittedName>
</protein>
<organism evidence="1 2">
    <name type="scientific">Arachis hypogaea</name>
    <name type="common">Peanut</name>
    <dbReference type="NCBI Taxonomy" id="3818"/>
    <lineage>
        <taxon>Eukaryota</taxon>
        <taxon>Viridiplantae</taxon>
        <taxon>Streptophyta</taxon>
        <taxon>Embryophyta</taxon>
        <taxon>Tracheophyta</taxon>
        <taxon>Spermatophyta</taxon>
        <taxon>Magnoliopsida</taxon>
        <taxon>eudicotyledons</taxon>
        <taxon>Gunneridae</taxon>
        <taxon>Pentapetalae</taxon>
        <taxon>rosids</taxon>
        <taxon>fabids</taxon>
        <taxon>Fabales</taxon>
        <taxon>Fabaceae</taxon>
        <taxon>Papilionoideae</taxon>
        <taxon>50 kb inversion clade</taxon>
        <taxon>dalbergioids sensu lato</taxon>
        <taxon>Dalbergieae</taxon>
        <taxon>Pterocarpus clade</taxon>
        <taxon>Arachis</taxon>
    </lineage>
</organism>
<evidence type="ECO:0000313" key="2">
    <source>
        <dbReference type="Proteomes" id="UP000464620"/>
    </source>
</evidence>
<sequence>MRQFNDLSRSIVSRNRQFLGVRIILNPHLLRHSVSPVFPLRRCLRNNGVNVDSDVFVIWILVAVVGEGVEFNGNDVVSADLAGGAGEEAEEGAVGVGREGSVMRSNEEGEAVGRRCVVGGFD</sequence>
<dbReference type="EMBL" id="CP031001">
    <property type="protein sequence ID" value="QHN78677.1"/>
    <property type="molecule type" value="Genomic_DNA"/>
</dbReference>
<reference evidence="1 2" key="1">
    <citation type="submission" date="2020-01" db="EMBL/GenBank/DDBJ databases">
        <title>Genome sequence of Arachis hypogaea, cultivar Shitouqi.</title>
        <authorList>
            <person name="Zhuang W."/>
            <person name="Chen H."/>
            <person name="Varshney R."/>
            <person name="Wang D."/>
            <person name="Ming R."/>
        </authorList>
    </citation>
    <scope>NUCLEOTIDE SEQUENCE [LARGE SCALE GENOMIC DNA]</scope>
    <source>
        <tissue evidence="1">Young leaf</tissue>
    </source>
</reference>